<evidence type="ECO:0000256" key="2">
    <source>
        <dbReference type="ARBA" id="ARBA00022723"/>
    </source>
</evidence>
<accession>A0A9P1I3X5</accession>
<dbReference type="PANTHER" id="PTHR23235">
    <property type="entry name" value="KRUEPPEL-LIKE TRANSCRIPTION FACTOR"/>
    <property type="match status" value="1"/>
</dbReference>
<dbReference type="AlphaFoldDB" id="A0A9P1I3X5"/>
<evidence type="ECO:0000256" key="5">
    <source>
        <dbReference type="ARBA" id="ARBA00022833"/>
    </source>
</evidence>
<dbReference type="OrthoDB" id="6365676at2759"/>
<feature type="domain" description="C2H2-type" evidence="8">
    <location>
        <begin position="284"/>
        <end position="311"/>
    </location>
</feature>
<evidence type="ECO:0000256" key="1">
    <source>
        <dbReference type="ARBA" id="ARBA00004123"/>
    </source>
</evidence>
<evidence type="ECO:0000256" key="6">
    <source>
        <dbReference type="ARBA" id="ARBA00023242"/>
    </source>
</evidence>
<keyword evidence="3" id="KW-0677">Repeat</keyword>
<dbReference type="EMBL" id="CANHGI010000001">
    <property type="protein sequence ID" value="CAI5438296.1"/>
    <property type="molecule type" value="Genomic_DNA"/>
</dbReference>
<sequence>MSKHIGHSPVVSQAGGGLSKVIVIPAQQGQQQQQQAQQVYLLQPTNTQAHGPPVTFIPVQIPSDKKSMTLLNQMQPSGSHHMLETIDSGHRDGPGQIQSAPQQVPVTIQSNASTSMAPPIPTGSGQAGGQQRITLGNLHFQQDPNDPQKWIITNEGAPTTQPQQPQTQQGTILVGNHDRVGDQTLLNMSNDYDINNSIHETPKRCACTCPNCSGNNRTGDGKTRMHVCHICNKTYGKTSHLRAHLRGHAGNKPFACDWQHCSKRFTRSDELQRHRRTHTGEKRFQCSHCGKKFMRSDHLTKHERTHTTNRISTINVNQVRIT</sequence>
<evidence type="ECO:0000256" key="3">
    <source>
        <dbReference type="ARBA" id="ARBA00022737"/>
    </source>
</evidence>
<feature type="domain" description="C2H2-type" evidence="8">
    <location>
        <begin position="226"/>
        <end position="253"/>
    </location>
</feature>
<protein>
    <recommendedName>
        <fullName evidence="8">C2H2-type domain-containing protein</fullName>
    </recommendedName>
</protein>
<dbReference type="PANTHER" id="PTHR23235:SF165">
    <property type="entry name" value="TRANSCRIPTION FACTOR BTD"/>
    <property type="match status" value="1"/>
</dbReference>
<keyword evidence="6" id="KW-0539">Nucleus</keyword>
<name>A0A9P1I3X5_9PELO</name>
<feature type="domain" description="C2H2-type" evidence="8">
    <location>
        <begin position="254"/>
        <end position="283"/>
    </location>
</feature>
<dbReference type="FunFam" id="3.30.160.60:FF:001110">
    <property type="entry name" value="Krueppel factor 13"/>
    <property type="match status" value="1"/>
</dbReference>
<proteinExistence type="predicted"/>
<keyword evidence="5" id="KW-0862">Zinc</keyword>
<dbReference type="Proteomes" id="UP001152747">
    <property type="component" value="Unassembled WGS sequence"/>
</dbReference>
<comment type="subcellular location">
    <subcellularLocation>
        <location evidence="1">Nucleus</location>
    </subcellularLocation>
</comment>
<dbReference type="GO" id="GO:0008270">
    <property type="term" value="F:zinc ion binding"/>
    <property type="evidence" value="ECO:0007669"/>
    <property type="project" value="UniProtKB-KW"/>
</dbReference>
<keyword evidence="2" id="KW-0479">Metal-binding</keyword>
<keyword evidence="4 7" id="KW-0863">Zinc-finger</keyword>
<dbReference type="Gene3D" id="3.30.160.60">
    <property type="entry name" value="Classic Zinc Finger"/>
    <property type="match status" value="3"/>
</dbReference>
<dbReference type="GO" id="GO:0000981">
    <property type="term" value="F:DNA-binding transcription factor activity, RNA polymerase II-specific"/>
    <property type="evidence" value="ECO:0007669"/>
    <property type="project" value="TreeGrafter"/>
</dbReference>
<dbReference type="GO" id="GO:0000978">
    <property type="term" value="F:RNA polymerase II cis-regulatory region sequence-specific DNA binding"/>
    <property type="evidence" value="ECO:0007669"/>
    <property type="project" value="TreeGrafter"/>
</dbReference>
<dbReference type="SMART" id="SM00355">
    <property type="entry name" value="ZnF_C2H2"/>
    <property type="match status" value="3"/>
</dbReference>
<gene>
    <name evidence="9" type="ORF">CAMP_LOCUS933</name>
</gene>
<comment type="caution">
    <text evidence="9">The sequence shown here is derived from an EMBL/GenBank/DDBJ whole genome shotgun (WGS) entry which is preliminary data.</text>
</comment>
<dbReference type="FunFam" id="3.30.160.60:FF:000018">
    <property type="entry name" value="Krueppel-like factor 15"/>
    <property type="match status" value="1"/>
</dbReference>
<evidence type="ECO:0000259" key="8">
    <source>
        <dbReference type="PROSITE" id="PS50157"/>
    </source>
</evidence>
<evidence type="ECO:0000256" key="4">
    <source>
        <dbReference type="ARBA" id="ARBA00022771"/>
    </source>
</evidence>
<organism evidence="9 10">
    <name type="scientific">Caenorhabditis angaria</name>
    <dbReference type="NCBI Taxonomy" id="860376"/>
    <lineage>
        <taxon>Eukaryota</taxon>
        <taxon>Metazoa</taxon>
        <taxon>Ecdysozoa</taxon>
        <taxon>Nematoda</taxon>
        <taxon>Chromadorea</taxon>
        <taxon>Rhabditida</taxon>
        <taxon>Rhabditina</taxon>
        <taxon>Rhabditomorpha</taxon>
        <taxon>Rhabditoidea</taxon>
        <taxon>Rhabditidae</taxon>
        <taxon>Peloderinae</taxon>
        <taxon>Caenorhabditis</taxon>
    </lineage>
</organism>
<dbReference type="PROSITE" id="PS00028">
    <property type="entry name" value="ZINC_FINGER_C2H2_1"/>
    <property type="match status" value="3"/>
</dbReference>
<dbReference type="InterPro" id="IPR013087">
    <property type="entry name" value="Znf_C2H2_type"/>
</dbReference>
<evidence type="ECO:0000256" key="7">
    <source>
        <dbReference type="PROSITE-ProRule" id="PRU00042"/>
    </source>
</evidence>
<keyword evidence="10" id="KW-1185">Reference proteome</keyword>
<reference evidence="9" key="1">
    <citation type="submission" date="2022-11" db="EMBL/GenBank/DDBJ databases">
        <authorList>
            <person name="Kikuchi T."/>
        </authorList>
    </citation>
    <scope>NUCLEOTIDE SEQUENCE</scope>
    <source>
        <strain evidence="9">PS1010</strain>
    </source>
</reference>
<evidence type="ECO:0000313" key="10">
    <source>
        <dbReference type="Proteomes" id="UP001152747"/>
    </source>
</evidence>
<evidence type="ECO:0000313" key="9">
    <source>
        <dbReference type="EMBL" id="CAI5438296.1"/>
    </source>
</evidence>
<dbReference type="GO" id="GO:0005634">
    <property type="term" value="C:nucleus"/>
    <property type="evidence" value="ECO:0007669"/>
    <property type="project" value="UniProtKB-SubCell"/>
</dbReference>
<dbReference type="SUPFAM" id="SSF57667">
    <property type="entry name" value="beta-beta-alpha zinc fingers"/>
    <property type="match status" value="1"/>
</dbReference>
<dbReference type="Pfam" id="PF00096">
    <property type="entry name" value="zf-C2H2"/>
    <property type="match status" value="3"/>
</dbReference>
<dbReference type="InterPro" id="IPR036236">
    <property type="entry name" value="Znf_C2H2_sf"/>
</dbReference>
<dbReference type="PROSITE" id="PS50157">
    <property type="entry name" value="ZINC_FINGER_C2H2_2"/>
    <property type="match status" value="3"/>
</dbReference>